<dbReference type="Gene3D" id="3.30.420.10">
    <property type="entry name" value="Ribonuclease H-like superfamily/Ribonuclease H"/>
    <property type="match status" value="1"/>
</dbReference>
<sequence>MLDITEQRNALFVFIDEEGVQRSQPNSSRGFVSVRPLTEGSTKSNNVASILSAIIPGYGSISRWFKGAVTNKEYSHFLREISYILRTTICNQSTQIITIQDNASIHKTNEVSEMAKKCKLNLFYTVPYSPHLNEVAENYFGQLKFACIFDHEFACRDEKCDGINGTTKFQF</sequence>
<reference evidence="3 4" key="1">
    <citation type="submission" date="2024-04" db="EMBL/GenBank/DDBJ databases">
        <title>Tritrichomonas musculus Genome.</title>
        <authorList>
            <person name="Alves-Ferreira E."/>
            <person name="Grigg M."/>
            <person name="Lorenzi H."/>
            <person name="Galac M."/>
        </authorList>
    </citation>
    <scope>NUCLEOTIDE SEQUENCE [LARGE SCALE GENOMIC DNA]</scope>
    <source>
        <strain evidence="3 4">EAF2021</strain>
    </source>
</reference>
<evidence type="ECO:0000256" key="1">
    <source>
        <dbReference type="SAM" id="MobiDB-lite"/>
    </source>
</evidence>
<evidence type="ECO:0000313" key="4">
    <source>
        <dbReference type="Proteomes" id="UP001470230"/>
    </source>
</evidence>
<dbReference type="Proteomes" id="UP001470230">
    <property type="component" value="Unassembled WGS sequence"/>
</dbReference>
<feature type="domain" description="Tc1-like transposase DDE" evidence="2">
    <location>
        <begin position="12"/>
        <end position="158"/>
    </location>
</feature>
<dbReference type="EMBL" id="JAPFFF010000003">
    <property type="protein sequence ID" value="KAK8894036.1"/>
    <property type="molecule type" value="Genomic_DNA"/>
</dbReference>
<dbReference type="InterPro" id="IPR036397">
    <property type="entry name" value="RNaseH_sf"/>
</dbReference>
<proteinExistence type="predicted"/>
<comment type="caution">
    <text evidence="3">The sequence shown here is derived from an EMBL/GenBank/DDBJ whole genome shotgun (WGS) entry which is preliminary data.</text>
</comment>
<dbReference type="Pfam" id="PF13358">
    <property type="entry name" value="DDE_3"/>
    <property type="match status" value="1"/>
</dbReference>
<feature type="region of interest" description="Disordered" evidence="1">
    <location>
        <begin position="23"/>
        <end position="42"/>
    </location>
</feature>
<protein>
    <recommendedName>
        <fullName evidence="2">Tc1-like transposase DDE domain-containing protein</fullName>
    </recommendedName>
</protein>
<gene>
    <name evidence="3" type="ORF">M9Y10_022468</name>
</gene>
<evidence type="ECO:0000313" key="3">
    <source>
        <dbReference type="EMBL" id="KAK8894036.1"/>
    </source>
</evidence>
<dbReference type="SUPFAM" id="SSF53098">
    <property type="entry name" value="Ribonuclease H-like"/>
    <property type="match status" value="1"/>
</dbReference>
<evidence type="ECO:0000259" key="2">
    <source>
        <dbReference type="Pfam" id="PF13358"/>
    </source>
</evidence>
<accession>A0ABR2KTB2</accession>
<keyword evidence="4" id="KW-1185">Reference proteome</keyword>
<dbReference type="InterPro" id="IPR038717">
    <property type="entry name" value="Tc1-like_DDE_dom"/>
</dbReference>
<name>A0ABR2KTB2_9EUKA</name>
<dbReference type="InterPro" id="IPR012337">
    <property type="entry name" value="RNaseH-like_sf"/>
</dbReference>
<organism evidence="3 4">
    <name type="scientific">Tritrichomonas musculus</name>
    <dbReference type="NCBI Taxonomy" id="1915356"/>
    <lineage>
        <taxon>Eukaryota</taxon>
        <taxon>Metamonada</taxon>
        <taxon>Parabasalia</taxon>
        <taxon>Tritrichomonadida</taxon>
        <taxon>Tritrichomonadidae</taxon>
        <taxon>Tritrichomonas</taxon>
    </lineage>
</organism>